<organism evidence="1 2">
    <name type="scientific">Methylobacterium oryzae</name>
    <dbReference type="NCBI Taxonomy" id="334852"/>
    <lineage>
        <taxon>Bacteria</taxon>
        <taxon>Pseudomonadati</taxon>
        <taxon>Pseudomonadota</taxon>
        <taxon>Alphaproteobacteria</taxon>
        <taxon>Hyphomicrobiales</taxon>
        <taxon>Methylobacteriaceae</taxon>
        <taxon>Methylobacterium</taxon>
    </lineage>
</organism>
<accession>A0ABU7TI35</accession>
<reference evidence="1 2" key="1">
    <citation type="journal article" date="2012" name="Genet. Mol. Biol.">
        <title>Analysis of 16S rRNA and mxaF genes revealing insights into Methylobacterium niche-specific plant association.</title>
        <authorList>
            <person name="Dourado M.N."/>
            <person name="Andreote F.D."/>
            <person name="Dini-Andreote F."/>
            <person name="Conti R."/>
            <person name="Araujo J.M."/>
            <person name="Araujo W.L."/>
        </authorList>
    </citation>
    <scope>NUCLEOTIDE SEQUENCE [LARGE SCALE GENOMIC DNA]</scope>
    <source>
        <strain evidence="1 2">TC3-10</strain>
    </source>
</reference>
<evidence type="ECO:0000313" key="1">
    <source>
        <dbReference type="EMBL" id="MEE7489428.1"/>
    </source>
</evidence>
<comment type="caution">
    <text evidence="1">The sequence shown here is derived from an EMBL/GenBank/DDBJ whole genome shotgun (WGS) entry which is preliminary data.</text>
</comment>
<protein>
    <submittedName>
        <fullName evidence="1">Uncharacterized protein</fullName>
    </submittedName>
</protein>
<dbReference type="RefSeq" id="WP_331300705.1">
    <property type="nucleotide sequence ID" value="NZ_MLCA01000001.1"/>
</dbReference>
<sequence length="83" mass="9115">MAGEFDHLLSDPAVQAAIAMLREAERLWVLDVEKHPDPQLMCAVLTVIAFAQAGGSCERIRNLSNGIQREERAARSTLKLVEG</sequence>
<proteinExistence type="predicted"/>
<gene>
    <name evidence="1" type="ORF">MOTC310_02645</name>
</gene>
<dbReference type="EMBL" id="MLCA01000001">
    <property type="protein sequence ID" value="MEE7489428.1"/>
    <property type="molecule type" value="Genomic_DNA"/>
</dbReference>
<keyword evidence="2" id="KW-1185">Reference proteome</keyword>
<name>A0ABU7TI35_9HYPH</name>
<dbReference type="Proteomes" id="UP001355206">
    <property type="component" value="Unassembled WGS sequence"/>
</dbReference>
<evidence type="ECO:0000313" key="2">
    <source>
        <dbReference type="Proteomes" id="UP001355206"/>
    </source>
</evidence>